<dbReference type="SUPFAM" id="SSF52833">
    <property type="entry name" value="Thioredoxin-like"/>
    <property type="match status" value="1"/>
</dbReference>
<gene>
    <name evidence="1" type="ORF">IG617_14275</name>
</gene>
<reference evidence="1 2" key="1">
    <citation type="submission" date="2020-09" db="EMBL/GenBank/DDBJ databases">
        <title>The genome sequence of type strain Labrenzia polysiphoniae KACC 19711.</title>
        <authorList>
            <person name="Liu Y."/>
        </authorList>
    </citation>
    <scope>NUCLEOTIDE SEQUENCE [LARGE SCALE GENOMIC DNA]</scope>
    <source>
        <strain evidence="1 2">KACC 19711</strain>
    </source>
</reference>
<dbReference type="Pfam" id="PF05988">
    <property type="entry name" value="DUF899"/>
    <property type="match status" value="1"/>
</dbReference>
<proteinExistence type="predicted"/>
<protein>
    <submittedName>
        <fullName evidence="1">DUF899 domain-containing protein</fullName>
    </submittedName>
</protein>
<evidence type="ECO:0000313" key="2">
    <source>
        <dbReference type="Proteomes" id="UP000615687"/>
    </source>
</evidence>
<dbReference type="InterPro" id="IPR010296">
    <property type="entry name" value="DUF899_thioredox"/>
</dbReference>
<dbReference type="Gene3D" id="3.40.30.10">
    <property type="entry name" value="Glutaredoxin"/>
    <property type="match status" value="1"/>
</dbReference>
<comment type="caution">
    <text evidence="1">The sequence shown here is derived from an EMBL/GenBank/DDBJ whole genome shotgun (WGS) entry which is preliminary data.</text>
</comment>
<evidence type="ECO:0000313" key="1">
    <source>
        <dbReference type="EMBL" id="MBD8877460.1"/>
    </source>
</evidence>
<dbReference type="InterPro" id="IPR036249">
    <property type="entry name" value="Thioredoxin-like_sf"/>
</dbReference>
<dbReference type="RefSeq" id="WP_192109925.1">
    <property type="nucleotide sequence ID" value="NZ_JACYXJ010000005.1"/>
</dbReference>
<organism evidence="1 2">
    <name type="scientific">Roseibium polysiphoniae</name>
    <dbReference type="NCBI Taxonomy" id="2571221"/>
    <lineage>
        <taxon>Bacteria</taxon>
        <taxon>Pseudomonadati</taxon>
        <taxon>Pseudomonadota</taxon>
        <taxon>Alphaproteobacteria</taxon>
        <taxon>Hyphomicrobiales</taxon>
        <taxon>Stappiaceae</taxon>
        <taxon>Roseibium</taxon>
    </lineage>
</organism>
<dbReference type="EMBL" id="JACYXJ010000005">
    <property type="protein sequence ID" value="MBD8877460.1"/>
    <property type="molecule type" value="Genomic_DNA"/>
</dbReference>
<accession>A0ABR9CEH5</accession>
<name>A0ABR9CEH5_9HYPH</name>
<keyword evidence="2" id="KW-1185">Reference proteome</keyword>
<dbReference type="Proteomes" id="UP000615687">
    <property type="component" value="Unassembled WGS sequence"/>
</dbReference>
<sequence length="233" mass="26681">MQTNIATREDWLKARLVLLDRERALTKLKDEVSAARRDLPWVKVEKDYVFETEDGPRSLSQLFGQRSQLIVYHFMFGRDWEEGCKSCSFWADSCEGLAPHLAARDIAFTAISSAPLARLLAFKKRMGWNFDWVSSSENSFNHDLDVGFDEGRPKDLSRAYNFGLMPDAFMDEMHGTSVFAKDEDGVVYHTYSTYGRGLDATNAAYAYIDLTPKGRNEPSEGNPMAWLRHHDKY</sequence>